<dbReference type="AlphaFoldDB" id="A0A0Q9YBV6"/>
<dbReference type="RefSeq" id="WP_057624899.1">
    <property type="nucleotide sequence ID" value="NZ_LKHV02000001.1"/>
</dbReference>
<evidence type="ECO:0000313" key="4">
    <source>
        <dbReference type="Proteomes" id="UP000051494"/>
    </source>
</evidence>
<organism evidence="2">
    <name type="scientific">Candidatus Berkiella cookevillensis</name>
    <dbReference type="NCBI Taxonomy" id="437022"/>
    <lineage>
        <taxon>Bacteria</taxon>
        <taxon>Pseudomonadati</taxon>
        <taxon>Pseudomonadota</taxon>
        <taxon>Gammaproteobacteria</taxon>
        <taxon>Candidatus Berkiellales</taxon>
        <taxon>Candidatus Berkiellaceae</taxon>
        <taxon>Candidatus Berkiella</taxon>
    </lineage>
</organism>
<evidence type="ECO:0000313" key="3">
    <source>
        <dbReference type="EMBL" id="MCS5709189.1"/>
    </source>
</evidence>
<keyword evidence="4" id="KW-1185">Reference proteome</keyword>
<sequence>MRTLQYDECNIVSGGTDYTIWAQVGAGLGAMGGMLYTLSGPMTGAALVFKPFEMVLKAIVGAGIGLGAGFVAAVLYETAYTLYEQSKQAAELGVQLAPLLLL</sequence>
<name>A0A0Q9YBV6_9GAMM</name>
<proteinExistence type="predicted"/>
<reference evidence="3" key="2">
    <citation type="journal article" date="2016" name="Genome Announc.">
        <title>Draft Genome Sequences of Two Novel Amoeba-Resistant Intranuclear Bacteria, 'Candidatus Berkiella cookevillensis' and 'Candidatus Berkiella aquae'.</title>
        <authorList>
            <person name="Mehari Y.T."/>
            <person name="Arivett B.A."/>
            <person name="Farone A.L."/>
            <person name="Gunderson J.H."/>
            <person name="Farone M.B."/>
        </authorList>
    </citation>
    <scope>NUCLEOTIDE SEQUENCE</scope>
    <source>
        <strain evidence="3">CC99</strain>
    </source>
</reference>
<evidence type="ECO:0000256" key="1">
    <source>
        <dbReference type="SAM" id="Phobius"/>
    </source>
</evidence>
<feature type="transmembrane region" description="Helical" evidence="1">
    <location>
        <begin position="20"/>
        <end position="38"/>
    </location>
</feature>
<dbReference type="Proteomes" id="UP000051494">
    <property type="component" value="Unassembled WGS sequence"/>
</dbReference>
<comment type="caution">
    <text evidence="2">The sequence shown here is derived from an EMBL/GenBank/DDBJ whole genome shotgun (WGS) entry which is preliminary data.</text>
</comment>
<dbReference type="STRING" id="437022.CC99x_01792"/>
<accession>A0A0Q9YBV6</accession>
<dbReference type="EMBL" id="LKHV01000009">
    <property type="protein sequence ID" value="KRG18080.1"/>
    <property type="molecule type" value="Genomic_DNA"/>
</dbReference>
<keyword evidence="1" id="KW-0812">Transmembrane</keyword>
<protein>
    <submittedName>
        <fullName evidence="2">Uncharacterized protein</fullName>
    </submittedName>
</protein>
<keyword evidence="1" id="KW-0472">Membrane</keyword>
<evidence type="ECO:0000313" key="2">
    <source>
        <dbReference type="EMBL" id="KRG18080.1"/>
    </source>
</evidence>
<keyword evidence="1" id="KW-1133">Transmembrane helix</keyword>
<reference evidence="2" key="1">
    <citation type="submission" date="2015-09" db="EMBL/GenBank/DDBJ databases">
        <title>Draft Genome Sequences of Two Novel Amoeba-resistant Intranuclear Bacteria, Candidatus Berkiella cookevillensis and Candidatus Berkiella aquae.</title>
        <authorList>
            <person name="Mehari Y.T."/>
            <person name="Arivett B.A."/>
            <person name="Farone A.L."/>
            <person name="Gunderson J.H."/>
            <person name="Farone M.B."/>
        </authorList>
    </citation>
    <scope>NUCLEOTIDE SEQUENCE [LARGE SCALE GENOMIC DNA]</scope>
    <source>
        <strain evidence="2">CC99</strain>
    </source>
</reference>
<reference evidence="3" key="3">
    <citation type="submission" date="2021-06" db="EMBL/GenBank/DDBJ databases">
        <title>Genomic Description and Analysis of Intracellular Bacteria, Candidatus Berkiella cookevillensis and Candidatus Berkiella aquae.</title>
        <authorList>
            <person name="Kidane D.T."/>
            <person name="Mehari Y.T."/>
            <person name="Rice F.C."/>
            <person name="Arivett B.A."/>
            <person name="Farone A.L."/>
            <person name="Berk S.G."/>
            <person name="Farone M.B."/>
        </authorList>
    </citation>
    <scope>NUCLEOTIDE SEQUENCE</scope>
    <source>
        <strain evidence="3">CC99</strain>
    </source>
</reference>
<gene>
    <name evidence="3" type="ORF">CC99x_009755</name>
    <name evidence="2" type="ORF">CC99x_01792</name>
</gene>
<dbReference type="EMBL" id="LKHV02000001">
    <property type="protein sequence ID" value="MCS5709189.1"/>
    <property type="molecule type" value="Genomic_DNA"/>
</dbReference>
<feature type="transmembrane region" description="Helical" evidence="1">
    <location>
        <begin position="58"/>
        <end position="76"/>
    </location>
</feature>